<evidence type="ECO:0000256" key="4">
    <source>
        <dbReference type="ARBA" id="ARBA00023242"/>
    </source>
</evidence>
<evidence type="ECO:0000256" key="1">
    <source>
        <dbReference type="ARBA" id="ARBA00004123"/>
    </source>
</evidence>
<keyword evidence="4" id="KW-0539">Nucleus</keyword>
<name>A0A9W7XZ46_9FUNG</name>
<dbReference type="GO" id="GO:0036297">
    <property type="term" value="P:interstrand cross-link repair"/>
    <property type="evidence" value="ECO:0007669"/>
    <property type="project" value="TreeGrafter"/>
</dbReference>
<protein>
    <submittedName>
        <fullName evidence="7">Fanconi anemia group D2 protein</fullName>
    </submittedName>
</protein>
<dbReference type="PANTHER" id="PTHR32086:SF0">
    <property type="entry name" value="FANCONI ANEMIA GROUP D2 PROTEIN"/>
    <property type="match status" value="1"/>
</dbReference>
<comment type="caution">
    <text evidence="7">The sequence shown here is derived from an EMBL/GenBank/DDBJ whole genome shotgun (WGS) entry which is preliminary data.</text>
</comment>
<dbReference type="GO" id="GO:0031573">
    <property type="term" value="P:mitotic intra-S DNA damage checkpoint signaling"/>
    <property type="evidence" value="ECO:0007669"/>
    <property type="project" value="TreeGrafter"/>
</dbReference>
<dbReference type="GO" id="GO:0005634">
    <property type="term" value="C:nucleus"/>
    <property type="evidence" value="ECO:0007669"/>
    <property type="project" value="UniProtKB-SubCell"/>
</dbReference>
<keyword evidence="2" id="KW-1017">Isopeptide bond</keyword>
<keyword evidence="8" id="KW-1185">Reference proteome</keyword>
<evidence type="ECO:0000313" key="7">
    <source>
        <dbReference type="EMBL" id="KAJ1721058.1"/>
    </source>
</evidence>
<comment type="similarity">
    <text evidence="5">Belongs to the Fanconi anemia protein FANCD2 family.</text>
</comment>
<dbReference type="Proteomes" id="UP001143981">
    <property type="component" value="Unassembled WGS sequence"/>
</dbReference>
<feature type="region of interest" description="Disordered" evidence="6">
    <location>
        <begin position="366"/>
        <end position="404"/>
    </location>
</feature>
<keyword evidence="3" id="KW-0832">Ubl conjugation</keyword>
<dbReference type="GO" id="GO:0007129">
    <property type="term" value="P:homologous chromosome pairing at meiosis"/>
    <property type="evidence" value="ECO:0007669"/>
    <property type="project" value="TreeGrafter"/>
</dbReference>
<evidence type="ECO:0000256" key="3">
    <source>
        <dbReference type="ARBA" id="ARBA00022843"/>
    </source>
</evidence>
<dbReference type="AlphaFoldDB" id="A0A9W7XZ46"/>
<evidence type="ECO:0000256" key="5">
    <source>
        <dbReference type="ARBA" id="ARBA00093456"/>
    </source>
</evidence>
<evidence type="ECO:0000256" key="6">
    <source>
        <dbReference type="SAM" id="MobiDB-lite"/>
    </source>
</evidence>
<gene>
    <name evidence="7" type="primary">FANCD2_1</name>
    <name evidence="7" type="ORF">LPJ61_006090</name>
</gene>
<evidence type="ECO:0000256" key="2">
    <source>
        <dbReference type="ARBA" id="ARBA00022499"/>
    </source>
</evidence>
<reference evidence="7" key="1">
    <citation type="submission" date="2022-07" db="EMBL/GenBank/DDBJ databases">
        <title>Phylogenomic reconstructions and comparative analyses of Kickxellomycotina fungi.</title>
        <authorList>
            <person name="Reynolds N.K."/>
            <person name="Stajich J.E."/>
            <person name="Barry K."/>
            <person name="Grigoriev I.V."/>
            <person name="Crous P."/>
            <person name="Smith M.E."/>
        </authorList>
    </citation>
    <scope>NUCLEOTIDE SEQUENCE</scope>
    <source>
        <strain evidence="7">BCRC 34381</strain>
    </source>
</reference>
<feature type="region of interest" description="Disordered" evidence="6">
    <location>
        <begin position="301"/>
        <end position="340"/>
    </location>
</feature>
<dbReference type="GO" id="GO:0000793">
    <property type="term" value="C:condensed chromosome"/>
    <property type="evidence" value="ECO:0007669"/>
    <property type="project" value="TreeGrafter"/>
</dbReference>
<dbReference type="GO" id="GO:1990918">
    <property type="term" value="P:double-strand break repair involved in meiotic recombination"/>
    <property type="evidence" value="ECO:0007669"/>
    <property type="project" value="TreeGrafter"/>
</dbReference>
<sequence length="585" mass="61361">MLVDSSRHHSWAFVSMTYDELAHIVETKGLHLQLLTWLHENVSSTFAAQFLSEADALDQRYLLPGPPAVALSLDDSVATVLDVFNHNGDAASIGLTAVARRPDAPAADADMDVDAGETPQLRGCVLACLPSLLRLIQVCEKALDGGSLGEIDALLVCGAYLMAPADVSLPATAAATAAQTGQYVLAESNDPGSNASQVIAGNALVGADEDARVELISAVSSWPLELRRVLCTSVYAMVNWVREIINAFADQPSAEIRANVIQRINQLPQLESDLEALVASLRSTASQFDPAAAGLVPDISGAPTARAGTGGPTLRAFAPGARGGVGTQPDDQDVAGQPRPEHDAMHMVDVGGLLLSQDDTRKLVSGNADALEGDPDSRKRGRKRKSAGGGGGGSGAAPAADDPARNLHPFLRELSFSAFDVLRVVGGGQGDDEPPSHGPLLSARGLRTLLRELHAVVSAKLISRSERRLPWLKNSGSNTTFGALATFSSNISGSTAADVSDRLLPIFPSLLGYLDSCLATRARFRNDVEVTEQPSARDCRIAAVDTLDDVDAVESCVDTLLLMVSSVLSWDGLQSGLRNDSSSTA</sequence>
<evidence type="ECO:0000313" key="8">
    <source>
        <dbReference type="Proteomes" id="UP001143981"/>
    </source>
</evidence>
<feature type="compositionally biased region" description="Low complexity" evidence="6">
    <location>
        <begin position="301"/>
        <end position="316"/>
    </location>
</feature>
<accession>A0A9W7XZ46</accession>
<comment type="subcellular location">
    <subcellularLocation>
        <location evidence="1">Nucleus</location>
    </subcellularLocation>
</comment>
<dbReference type="GO" id="GO:0070182">
    <property type="term" value="F:DNA polymerase binding"/>
    <property type="evidence" value="ECO:0007669"/>
    <property type="project" value="TreeGrafter"/>
</dbReference>
<dbReference type="InterPro" id="IPR029448">
    <property type="entry name" value="FANCD2"/>
</dbReference>
<dbReference type="Pfam" id="PF14631">
    <property type="entry name" value="FancD2"/>
    <property type="match status" value="2"/>
</dbReference>
<dbReference type="OrthoDB" id="27031at2759"/>
<dbReference type="PANTHER" id="PTHR32086">
    <property type="entry name" value="FANCONI ANEMIA GROUP D2 PROTEIN"/>
    <property type="match status" value="1"/>
</dbReference>
<proteinExistence type="inferred from homology"/>
<organism evidence="7 8">
    <name type="scientific">Coemansia biformis</name>
    <dbReference type="NCBI Taxonomy" id="1286918"/>
    <lineage>
        <taxon>Eukaryota</taxon>
        <taxon>Fungi</taxon>
        <taxon>Fungi incertae sedis</taxon>
        <taxon>Zoopagomycota</taxon>
        <taxon>Kickxellomycotina</taxon>
        <taxon>Kickxellomycetes</taxon>
        <taxon>Kickxellales</taxon>
        <taxon>Kickxellaceae</taxon>
        <taxon>Coemansia</taxon>
    </lineage>
</organism>
<feature type="non-terminal residue" evidence="7">
    <location>
        <position position="585"/>
    </location>
</feature>
<dbReference type="EMBL" id="JANBOI010002564">
    <property type="protein sequence ID" value="KAJ1721058.1"/>
    <property type="molecule type" value="Genomic_DNA"/>
</dbReference>